<organism evidence="5">
    <name type="scientific">Thrips palmi</name>
    <name type="common">Melon thrips</name>
    <dbReference type="NCBI Taxonomy" id="161013"/>
    <lineage>
        <taxon>Eukaryota</taxon>
        <taxon>Metazoa</taxon>
        <taxon>Ecdysozoa</taxon>
        <taxon>Arthropoda</taxon>
        <taxon>Hexapoda</taxon>
        <taxon>Insecta</taxon>
        <taxon>Pterygota</taxon>
        <taxon>Neoptera</taxon>
        <taxon>Paraneoptera</taxon>
        <taxon>Thysanoptera</taxon>
        <taxon>Terebrantia</taxon>
        <taxon>Thripoidea</taxon>
        <taxon>Thripidae</taxon>
        <taxon>Thrips</taxon>
    </lineage>
</organism>
<dbReference type="InterPro" id="IPR024732">
    <property type="entry name" value="NAGLU_C"/>
</dbReference>
<dbReference type="PANTHER" id="PTHR12872:SF1">
    <property type="entry name" value="ALPHA-N-ACETYLGLUCOSAMINIDASE"/>
    <property type="match status" value="1"/>
</dbReference>
<evidence type="ECO:0000259" key="2">
    <source>
        <dbReference type="Pfam" id="PF05089"/>
    </source>
</evidence>
<feature type="compositionally biased region" description="Low complexity" evidence="1">
    <location>
        <begin position="625"/>
        <end position="644"/>
    </location>
</feature>
<evidence type="ECO:0000313" key="5">
    <source>
        <dbReference type="RefSeq" id="XP_034254684.1"/>
    </source>
</evidence>
<dbReference type="Proteomes" id="UP000515158">
    <property type="component" value="Unplaced"/>
</dbReference>
<feature type="domain" description="Alpha-N-acetylglucosaminidase tim-barrel" evidence="2">
    <location>
        <begin position="1"/>
        <end position="308"/>
    </location>
</feature>
<protein>
    <submittedName>
        <fullName evidence="5">Alpha-N-acetylglucosaminidase isoform X2</fullName>
    </submittedName>
</protein>
<name>A0A6P9ABB7_THRPL</name>
<dbReference type="GeneID" id="117653243"/>
<dbReference type="Pfam" id="PF12972">
    <property type="entry name" value="NAGLU_C"/>
    <property type="match status" value="1"/>
</dbReference>
<evidence type="ECO:0000313" key="4">
    <source>
        <dbReference type="Proteomes" id="UP000515158"/>
    </source>
</evidence>
<dbReference type="OrthoDB" id="64736at2759"/>
<dbReference type="InterPro" id="IPR024733">
    <property type="entry name" value="NAGLU_tim-barrel"/>
</dbReference>
<dbReference type="PANTHER" id="PTHR12872">
    <property type="entry name" value="ALPHA-N-ACETYLGLUCOSAMINIDASE"/>
    <property type="match status" value="1"/>
</dbReference>
<dbReference type="Gene3D" id="1.20.120.670">
    <property type="entry name" value="N-acetyl-b-d-glucoasminidase"/>
    <property type="match status" value="1"/>
</dbReference>
<sequence length="657" mass="74659">MALNGINMALAFTGQEAVWERVYLQLGLDQGDVDRHFTGPAFLAWQRMGNVRGWAGPLRPSWHSHSRVLQHRILARMRELGMVAVLPAFAGHVPRGFQRLFPNSSTTPLQRWNRFPDEYCCPLLLDPTDPVFKRVGTLFMRELIAEFGTDHVYNSDTFNEMQPADGRPEYLAQVGKAIFDSLVEVDPKAVWMIQNWLFVHDAPFWTDSRAKALLTSVPTGRMLVLDLMAELHPQYLRLQSYYGQPFIWCMLHNFGGTLGLYGAVNNVNRNVFEARAMPNSTMVGTGLTMEGTGQNYVMYDFANELAWRAEPANLTDWFSRYATRRYGASNAAADESWQLLKDSVYTFRETWKNHGKYIVVKHPTLRLKPVDSVYSNEDPLYSHHGRFVLTLAPSLVLEEPVWYSVEAVRDAWQKLLAAGSARAVRANANYRHDVVDLARQGLQLAAAAVYKQAVMAFNKRRLDALRKWSAQMMEVFSDLERVLSTDQLFMLGPWLRNARQRATTELEEAVYEWNARNQLTLWGPRGEIKDYAAKQWAGLVSHYYRPRWQRFLDALDRALAEGRAFNQTAVSHDIFVNVEEPFTLDRADFPTKPSGDAWAVSQELFARWSPLLTSKSVLKKGQAAAWASTKTPPPAASSSQTPAAHKYTTEPSVVTVL</sequence>
<keyword evidence="4" id="KW-1185">Reference proteome</keyword>
<feature type="domain" description="Alpha-N-acetylglucosaminidase C-terminal" evidence="3">
    <location>
        <begin position="317"/>
        <end position="606"/>
    </location>
</feature>
<evidence type="ECO:0000259" key="3">
    <source>
        <dbReference type="Pfam" id="PF12972"/>
    </source>
</evidence>
<dbReference type="CTD" id="4669"/>
<dbReference type="Gene3D" id="3.20.20.80">
    <property type="entry name" value="Glycosidases"/>
    <property type="match status" value="1"/>
</dbReference>
<dbReference type="RefSeq" id="XP_034254684.1">
    <property type="nucleotide sequence ID" value="XM_034398793.1"/>
</dbReference>
<reference evidence="5" key="1">
    <citation type="submission" date="2025-08" db="UniProtKB">
        <authorList>
            <consortium name="RefSeq"/>
        </authorList>
    </citation>
    <scope>IDENTIFICATION</scope>
    <source>
        <tissue evidence="5">Total insect</tissue>
    </source>
</reference>
<proteinExistence type="predicted"/>
<gene>
    <name evidence="5" type="primary">LOC117653243</name>
</gene>
<dbReference type="Pfam" id="PF05089">
    <property type="entry name" value="NAGLU"/>
    <property type="match status" value="1"/>
</dbReference>
<evidence type="ECO:0000256" key="1">
    <source>
        <dbReference type="SAM" id="MobiDB-lite"/>
    </source>
</evidence>
<dbReference type="AlphaFoldDB" id="A0A6P9ABB7"/>
<feature type="region of interest" description="Disordered" evidence="1">
    <location>
        <begin position="625"/>
        <end position="657"/>
    </location>
</feature>
<dbReference type="InterPro" id="IPR007781">
    <property type="entry name" value="NAGLU"/>
</dbReference>
<accession>A0A6P9ABB7</accession>